<dbReference type="PANTHER" id="PTHR31149">
    <property type="entry name" value="EXPRESSED PROTEIN"/>
    <property type="match status" value="1"/>
</dbReference>
<protein>
    <recommendedName>
        <fullName evidence="2">DUF7046 domain-containing protein</fullName>
    </recommendedName>
</protein>
<feature type="compositionally biased region" description="Polar residues" evidence="1">
    <location>
        <begin position="90"/>
        <end position="108"/>
    </location>
</feature>
<evidence type="ECO:0000313" key="3">
    <source>
        <dbReference type="EMBL" id="KAH0908758.1"/>
    </source>
</evidence>
<gene>
    <name evidence="3" type="ORF">HID58_032079</name>
</gene>
<feature type="compositionally biased region" description="Low complexity" evidence="1">
    <location>
        <begin position="481"/>
        <end position="501"/>
    </location>
</feature>
<comment type="caution">
    <text evidence="3">The sequence shown here is derived from an EMBL/GenBank/DDBJ whole genome shotgun (WGS) entry which is preliminary data.</text>
</comment>
<feature type="region of interest" description="Disordered" evidence="1">
    <location>
        <begin position="412"/>
        <end position="513"/>
    </location>
</feature>
<organism evidence="3 4">
    <name type="scientific">Brassica napus</name>
    <name type="common">Rape</name>
    <dbReference type="NCBI Taxonomy" id="3708"/>
    <lineage>
        <taxon>Eukaryota</taxon>
        <taxon>Viridiplantae</taxon>
        <taxon>Streptophyta</taxon>
        <taxon>Embryophyta</taxon>
        <taxon>Tracheophyta</taxon>
        <taxon>Spermatophyta</taxon>
        <taxon>Magnoliopsida</taxon>
        <taxon>eudicotyledons</taxon>
        <taxon>Gunneridae</taxon>
        <taxon>Pentapetalae</taxon>
        <taxon>rosids</taxon>
        <taxon>malvids</taxon>
        <taxon>Brassicales</taxon>
        <taxon>Brassicaceae</taxon>
        <taxon>Brassiceae</taxon>
        <taxon>Brassica</taxon>
    </lineage>
</organism>
<evidence type="ECO:0000256" key="1">
    <source>
        <dbReference type="SAM" id="MobiDB-lite"/>
    </source>
</evidence>
<keyword evidence="4" id="KW-1185">Reference proteome</keyword>
<dbReference type="InterPro" id="IPR055474">
    <property type="entry name" value="DUF7046"/>
</dbReference>
<name>A0ABQ8BVE3_BRANA</name>
<proteinExistence type="predicted"/>
<dbReference type="Gene3D" id="2.60.40.2700">
    <property type="match status" value="1"/>
</dbReference>
<dbReference type="Proteomes" id="UP000824890">
    <property type="component" value="Unassembled WGS sequence"/>
</dbReference>
<reference evidence="3 4" key="1">
    <citation type="submission" date="2021-05" db="EMBL/GenBank/DDBJ databases">
        <title>Genome Assembly of Synthetic Allotetraploid Brassica napus Reveals Homoeologous Exchanges between Subgenomes.</title>
        <authorList>
            <person name="Davis J.T."/>
        </authorList>
    </citation>
    <scope>NUCLEOTIDE SEQUENCE [LARGE SCALE GENOMIC DNA]</scope>
    <source>
        <strain evidence="4">cv. Da-Ae</strain>
        <tissue evidence="3">Seedling</tissue>
    </source>
</reference>
<feature type="region of interest" description="Disordered" evidence="1">
    <location>
        <begin position="88"/>
        <end position="116"/>
    </location>
</feature>
<feature type="compositionally biased region" description="Basic and acidic residues" evidence="1">
    <location>
        <begin position="459"/>
        <end position="469"/>
    </location>
</feature>
<feature type="compositionally biased region" description="Basic and acidic residues" evidence="1">
    <location>
        <begin position="433"/>
        <end position="446"/>
    </location>
</feature>
<feature type="domain" description="DUF7046" evidence="2">
    <location>
        <begin position="605"/>
        <end position="731"/>
    </location>
</feature>
<accession>A0ABQ8BVE3</accession>
<evidence type="ECO:0000259" key="2">
    <source>
        <dbReference type="Pfam" id="PF23080"/>
    </source>
</evidence>
<dbReference type="EMBL" id="JAGKQM010000009">
    <property type="protein sequence ID" value="KAH0908758.1"/>
    <property type="molecule type" value="Genomic_DNA"/>
</dbReference>
<dbReference type="PANTHER" id="PTHR31149:SF19">
    <property type="entry name" value="GOLD DOMAIN-CONTAINING PROTEIN"/>
    <property type="match status" value="1"/>
</dbReference>
<evidence type="ECO:0000313" key="4">
    <source>
        <dbReference type="Proteomes" id="UP000824890"/>
    </source>
</evidence>
<dbReference type="Pfam" id="PF23080">
    <property type="entry name" value="DUF7046"/>
    <property type="match status" value="1"/>
</dbReference>
<sequence>MLALSKGVENGHVERLAVRFSQVGVEDSSRLLEKDFKNDNLLLVIKAVEAAETTIKHQCSFSKQVDENSRLKAELQRSTLELARYKSDESLLQTSNPGDHSNTTTVSSLAHRPVEREETVIKASDADSLGMVVVHNHVNSNGEEATVSNRFQSPSEQNMVNGIVKGASPSLMRTQLEGAHVTHFNLSTHGFMPVGEVNDSDNAWKQDLIHKVHENEQRILHLRRYLTDCSVKEAQTRNEKYILEKRMAYMRQAFDQQQEDLVVAASKALSYRQEIIEENIRLTYALQATQQEKSTFVSYLLPLLSEYSLQPQVSDAQSIVSNVKVIFKHLQEKLLLTETKLKESEYQLAPWQSDVNHSNDSPVGVALTHSTKDSLYDQTAMEWDSKRWHQDEPGSSTMSSFQFDDSRRFSPLVNGHFPGFEMPQQQPGTTSEDESRGWKQVEDTPAKHVQFLEPLSKIVMEDAKGESDNTKNSPYVPAFDDPPSSSNSPLLSPVLEEPSSSSDEDEDDDPLPAIEDLQISGEPYPGHELQACGYSINGTTSCNFEWVCHLEDGSVNYIDGAKQPNYLVTADDVDLYLAIEVQPLDDRNRKGQLVKVFANENRKIACHPEMQSHIEKTLHSGHASYKVSVSVLTFSIPTPMFGIYVFFDLFWINTSYACGFEQTGFLNIWEEAMLSIKREGYSIKCSNDIMVAEKFSSSTSVTIPFGQPEEFVITGSNGTEYTLRGDHGSADLCW</sequence>